<evidence type="ECO:0000313" key="4">
    <source>
        <dbReference type="Proteomes" id="UP000019132"/>
    </source>
</evidence>
<accession>K3WIS1</accession>
<dbReference type="EMBL" id="GL376564">
    <property type="status" value="NOT_ANNOTATED_CDS"/>
    <property type="molecule type" value="Genomic_DNA"/>
</dbReference>
<dbReference type="Proteomes" id="UP000019132">
    <property type="component" value="Unassembled WGS sequence"/>
</dbReference>
<dbReference type="Pfam" id="PF00089">
    <property type="entry name" value="Trypsin"/>
    <property type="match status" value="1"/>
</dbReference>
<dbReference type="HOGENOM" id="CLU_2676541_0_0_1"/>
<dbReference type="SUPFAM" id="SSF50494">
    <property type="entry name" value="Trypsin-like serine proteases"/>
    <property type="match status" value="1"/>
</dbReference>
<dbReference type="InterPro" id="IPR001254">
    <property type="entry name" value="Trypsin_dom"/>
</dbReference>
<dbReference type="VEuPathDB" id="FungiDB:PYU1_G004852"/>
<dbReference type="Gene3D" id="2.40.10.10">
    <property type="entry name" value="Trypsin-like serine proteases"/>
    <property type="match status" value="1"/>
</dbReference>
<evidence type="ECO:0000256" key="1">
    <source>
        <dbReference type="ARBA" id="ARBA00023026"/>
    </source>
</evidence>
<proteinExistence type="predicted"/>
<protein>
    <recommendedName>
        <fullName evidence="2">Peptidase S1 domain-containing protein</fullName>
    </recommendedName>
</protein>
<feature type="domain" description="Peptidase S1" evidence="2">
    <location>
        <begin position="2"/>
        <end position="67"/>
    </location>
</feature>
<reference evidence="4" key="1">
    <citation type="journal article" date="2010" name="Genome Biol.">
        <title>Genome sequence of the necrotrophic plant pathogen Pythium ultimum reveals original pathogenicity mechanisms and effector repertoire.</title>
        <authorList>
            <person name="Levesque C.A."/>
            <person name="Brouwer H."/>
            <person name="Cano L."/>
            <person name="Hamilton J.P."/>
            <person name="Holt C."/>
            <person name="Huitema E."/>
            <person name="Raffaele S."/>
            <person name="Robideau G.P."/>
            <person name="Thines M."/>
            <person name="Win J."/>
            <person name="Zerillo M.M."/>
            <person name="Beakes G.W."/>
            <person name="Boore J.L."/>
            <person name="Busam D."/>
            <person name="Dumas B."/>
            <person name="Ferriera S."/>
            <person name="Fuerstenberg S.I."/>
            <person name="Gachon C.M."/>
            <person name="Gaulin E."/>
            <person name="Govers F."/>
            <person name="Grenville-Briggs L."/>
            <person name="Horner N."/>
            <person name="Hostetler J."/>
            <person name="Jiang R.H."/>
            <person name="Johnson J."/>
            <person name="Krajaejun T."/>
            <person name="Lin H."/>
            <person name="Meijer H.J."/>
            <person name="Moore B."/>
            <person name="Morris P."/>
            <person name="Phuntmart V."/>
            <person name="Puiu D."/>
            <person name="Shetty J."/>
            <person name="Stajich J.E."/>
            <person name="Tripathy S."/>
            <person name="Wawra S."/>
            <person name="van West P."/>
            <person name="Whitty B.R."/>
            <person name="Coutinho P.M."/>
            <person name="Henrissat B."/>
            <person name="Martin F."/>
            <person name="Thomas P.D."/>
            <person name="Tyler B.M."/>
            <person name="De Vries R.P."/>
            <person name="Kamoun S."/>
            <person name="Yandell M."/>
            <person name="Tisserat N."/>
            <person name="Buell C.R."/>
        </authorList>
    </citation>
    <scope>NUCLEOTIDE SEQUENCE</scope>
    <source>
        <strain evidence="4">DAOM:BR144</strain>
    </source>
</reference>
<name>K3WIS1_GLOUD</name>
<keyword evidence="1" id="KW-0843">Virulence</keyword>
<dbReference type="GO" id="GO:0006508">
    <property type="term" value="P:proteolysis"/>
    <property type="evidence" value="ECO:0007669"/>
    <property type="project" value="InterPro"/>
</dbReference>
<evidence type="ECO:0000259" key="2">
    <source>
        <dbReference type="Pfam" id="PF00089"/>
    </source>
</evidence>
<keyword evidence="4" id="KW-1185">Reference proteome</keyword>
<dbReference type="GO" id="GO:0004252">
    <property type="term" value="F:serine-type endopeptidase activity"/>
    <property type="evidence" value="ECO:0007669"/>
    <property type="project" value="InterPro"/>
</dbReference>
<reference evidence="3" key="3">
    <citation type="submission" date="2015-02" db="UniProtKB">
        <authorList>
            <consortium name="EnsemblProtists"/>
        </authorList>
    </citation>
    <scope>IDENTIFICATION</scope>
    <source>
        <strain evidence="3">DAOM BR144</strain>
    </source>
</reference>
<reference evidence="4" key="2">
    <citation type="submission" date="2010-04" db="EMBL/GenBank/DDBJ databases">
        <authorList>
            <person name="Buell R."/>
            <person name="Hamilton J."/>
            <person name="Hostetler J."/>
        </authorList>
    </citation>
    <scope>NUCLEOTIDE SEQUENCE [LARGE SCALE GENOMIC DNA]</scope>
    <source>
        <strain evidence="4">DAOM:BR144</strain>
    </source>
</reference>
<sequence length="75" mass="7886">MSNTNCAHEHSTDSAVLFASGRDLHQGDLHQGDSGGPLINLAGNLISVMSWCNRCDLAGYLGVWIEANAPGATFV</sequence>
<dbReference type="InterPro" id="IPR043504">
    <property type="entry name" value="Peptidase_S1_PA_chymotrypsin"/>
</dbReference>
<dbReference type="EnsemblProtists" id="PYU1_T004863">
    <property type="protein sequence ID" value="PYU1_T004863"/>
    <property type="gene ID" value="PYU1_G004852"/>
</dbReference>
<dbReference type="InterPro" id="IPR009003">
    <property type="entry name" value="Peptidase_S1_PA"/>
</dbReference>
<dbReference type="InParanoid" id="K3WIS1"/>
<evidence type="ECO:0000313" key="3">
    <source>
        <dbReference type="EnsemblProtists" id="PYU1_T004863"/>
    </source>
</evidence>
<dbReference type="AlphaFoldDB" id="K3WIS1"/>
<organism evidence="3 4">
    <name type="scientific">Globisporangium ultimum (strain ATCC 200006 / CBS 805.95 / DAOM BR144)</name>
    <name type="common">Pythium ultimum</name>
    <dbReference type="NCBI Taxonomy" id="431595"/>
    <lineage>
        <taxon>Eukaryota</taxon>
        <taxon>Sar</taxon>
        <taxon>Stramenopiles</taxon>
        <taxon>Oomycota</taxon>
        <taxon>Peronosporomycetes</taxon>
        <taxon>Pythiales</taxon>
        <taxon>Pythiaceae</taxon>
        <taxon>Globisporangium</taxon>
    </lineage>
</organism>